<keyword evidence="5" id="KW-0378">Hydrolase</keyword>
<evidence type="ECO:0000313" key="8">
    <source>
        <dbReference type="EnsemblMetazoa" id="PPA11085.1"/>
    </source>
</evidence>
<dbReference type="Proteomes" id="UP000005239">
    <property type="component" value="Unassembled WGS sequence"/>
</dbReference>
<dbReference type="GO" id="GO:0004843">
    <property type="term" value="F:cysteine-type deubiquitinase activity"/>
    <property type="evidence" value="ECO:0000318"/>
    <property type="project" value="GO_Central"/>
</dbReference>
<feature type="compositionally biased region" description="Basic and acidic residues" evidence="7">
    <location>
        <begin position="214"/>
        <end position="223"/>
    </location>
</feature>
<dbReference type="GO" id="GO:1904293">
    <property type="term" value="P:negative regulation of ERAD pathway"/>
    <property type="evidence" value="ECO:0000318"/>
    <property type="project" value="GO_Central"/>
</dbReference>
<organism evidence="8 9">
    <name type="scientific">Pristionchus pacificus</name>
    <name type="common">Parasitic nematode worm</name>
    <dbReference type="NCBI Taxonomy" id="54126"/>
    <lineage>
        <taxon>Eukaryota</taxon>
        <taxon>Metazoa</taxon>
        <taxon>Ecdysozoa</taxon>
        <taxon>Nematoda</taxon>
        <taxon>Chromadorea</taxon>
        <taxon>Rhabditida</taxon>
        <taxon>Rhabditina</taxon>
        <taxon>Diplogasteromorpha</taxon>
        <taxon>Diplogasteroidea</taxon>
        <taxon>Neodiplogasteridae</taxon>
        <taxon>Pristionchus</taxon>
    </lineage>
</organism>
<reference evidence="8" key="2">
    <citation type="submission" date="2022-06" db="UniProtKB">
        <authorList>
            <consortium name="EnsemblMetazoa"/>
        </authorList>
    </citation>
    <scope>IDENTIFICATION</scope>
    <source>
        <strain evidence="8">PS312</strain>
    </source>
</reference>
<dbReference type="InterPro" id="IPR038765">
    <property type="entry name" value="Papain-like_cys_pep_sf"/>
</dbReference>
<proteinExistence type="predicted"/>
<reference evidence="9" key="1">
    <citation type="journal article" date="2008" name="Nat. Genet.">
        <title>The Pristionchus pacificus genome provides a unique perspective on nematode lifestyle and parasitism.</title>
        <authorList>
            <person name="Dieterich C."/>
            <person name="Clifton S.W."/>
            <person name="Schuster L.N."/>
            <person name="Chinwalla A."/>
            <person name="Delehaunty K."/>
            <person name="Dinkelacker I."/>
            <person name="Fulton L."/>
            <person name="Fulton R."/>
            <person name="Godfrey J."/>
            <person name="Minx P."/>
            <person name="Mitreva M."/>
            <person name="Roeseler W."/>
            <person name="Tian H."/>
            <person name="Witte H."/>
            <person name="Yang S.P."/>
            <person name="Wilson R.K."/>
            <person name="Sommer R.J."/>
        </authorList>
    </citation>
    <scope>NUCLEOTIDE SEQUENCE [LARGE SCALE GENOMIC DNA]</scope>
    <source>
        <strain evidence="9">PS312</strain>
    </source>
</reference>
<sequence length="750" mass="84599">MIPQVHFKYELNGYWHRICPSKESIEEQLEFIKSNVSEKIPGRSFSLFWKGHSSDLVAAPLETTEDLCKAMDCARAYVHKTKDGVPCVSLDIRPDTVTPTATAALAAHIAAASSPQQQQIMTASGNKMVPLSSRITTPITRNPQSKLAQALSAPPLQRQMTMKQSLLASTLRSTNQSVDQRLVAHTRRSPTVSHTVSPPMLEQQTMRLSEGEVEGEHVGEAELKALTPSPDLADEDKENRMVKVRRTVEQVQKRQQLFGRSVQPSTPSPSSLTPPTTPSSSAIASARAQQISAAQKRLANRQAVAPYSRTSPAPSNKSASASPTYSCSFNAPLKYAPRPSTPSTPVSEGDRTILSNKFTNLALPETPYESSGITEIDEDEGMEEMREEEMEEGEMEEMEFEEEMNHNWLLLENNGNDCFLNAAVQYMRRTTDLVEALKSRMNVIMMEMETAKESKEEEEEKDEKKIAKQKNKNNTQMMLSVYLNWKKGRINPQHLRERLHKTIDNLERFFLYTQQDAYEILIKIFDDVLPESIAKQFSIDFCTRRRCRDKADCKGEENKAGGPIYYQHIEENNQILDLEDVFSNEWKGVEAENETRHCSACCECCQENKGDKTHDDDKCEKCKEVPLSPYVKEECFGFGGSSNYALMAFSILHPGMRLNWNLSSNCDLDEIEMMGHLWQAVSVIRHSGRVTPYGSSGHYTAYTKQTDGKWYHHDDDEVPYSVGAQFRKPRDDGTTDMQGVLAILFEKISV</sequence>
<accession>A0A8R1Y9W0</accession>
<dbReference type="OrthoDB" id="10681535at2759"/>
<name>A0A2A6BLW3_PRIPA</name>
<dbReference type="EC" id="3.4.19.12" evidence="2"/>
<feature type="compositionally biased region" description="Basic and acidic residues" evidence="7">
    <location>
        <begin position="237"/>
        <end position="252"/>
    </location>
</feature>
<keyword evidence="4" id="KW-0833">Ubl conjugation pathway</keyword>
<dbReference type="PANTHER" id="PTHR43982">
    <property type="entry name" value="UBIQUITIN CARBOXYL-TERMINAL HYDROLASE"/>
    <property type="match status" value="1"/>
</dbReference>
<dbReference type="PROSITE" id="PS50235">
    <property type="entry name" value="USP_3"/>
    <property type="match status" value="1"/>
</dbReference>
<dbReference type="GO" id="GO:0016579">
    <property type="term" value="P:protein deubiquitination"/>
    <property type="evidence" value="ECO:0007669"/>
    <property type="project" value="InterPro"/>
</dbReference>
<dbReference type="Gene3D" id="3.90.70.10">
    <property type="entry name" value="Cysteine proteinases"/>
    <property type="match status" value="1"/>
</dbReference>
<evidence type="ECO:0000256" key="7">
    <source>
        <dbReference type="SAM" id="MobiDB-lite"/>
    </source>
</evidence>
<dbReference type="Pfam" id="PF00443">
    <property type="entry name" value="UCH"/>
    <property type="match status" value="1"/>
</dbReference>
<gene>
    <name evidence="8" type="primary">WBGene00100639</name>
</gene>
<keyword evidence="3" id="KW-0645">Protease</keyword>
<evidence type="ECO:0000256" key="4">
    <source>
        <dbReference type="ARBA" id="ARBA00022786"/>
    </source>
</evidence>
<evidence type="ECO:0000256" key="3">
    <source>
        <dbReference type="ARBA" id="ARBA00022670"/>
    </source>
</evidence>
<dbReference type="GO" id="GO:0070628">
    <property type="term" value="F:proteasome binding"/>
    <property type="evidence" value="ECO:0000318"/>
    <property type="project" value="GO_Central"/>
</dbReference>
<dbReference type="InterPro" id="IPR044635">
    <property type="entry name" value="UBP14-like"/>
</dbReference>
<feature type="compositionally biased region" description="Low complexity" evidence="7">
    <location>
        <begin position="263"/>
        <end position="295"/>
    </location>
</feature>
<protein>
    <recommendedName>
        <fullName evidence="2">ubiquitinyl hydrolase 1</fullName>
        <ecNumber evidence="2">3.4.19.12</ecNumber>
    </recommendedName>
</protein>
<dbReference type="InterPro" id="IPR028889">
    <property type="entry name" value="USP"/>
</dbReference>
<keyword evidence="9" id="KW-1185">Reference proteome</keyword>
<dbReference type="SUPFAM" id="SSF54001">
    <property type="entry name" value="Cysteine proteinases"/>
    <property type="match status" value="1"/>
</dbReference>
<evidence type="ECO:0000256" key="5">
    <source>
        <dbReference type="ARBA" id="ARBA00022801"/>
    </source>
</evidence>
<evidence type="ECO:0000313" key="9">
    <source>
        <dbReference type="Proteomes" id="UP000005239"/>
    </source>
</evidence>
<dbReference type="AlphaFoldDB" id="A0A2A6BLW3"/>
<dbReference type="GO" id="GO:0043161">
    <property type="term" value="P:proteasome-mediated ubiquitin-dependent protein catabolic process"/>
    <property type="evidence" value="ECO:0007669"/>
    <property type="project" value="InterPro"/>
</dbReference>
<comment type="catalytic activity">
    <reaction evidence="1">
        <text>Thiol-dependent hydrolysis of ester, thioester, amide, peptide and isopeptide bonds formed by the C-terminal Gly of ubiquitin (a 76-residue protein attached to proteins as an intracellular targeting signal).</text>
        <dbReference type="EC" id="3.4.19.12"/>
    </reaction>
</comment>
<feature type="region of interest" description="Disordered" evidence="7">
    <location>
        <begin position="450"/>
        <end position="470"/>
    </location>
</feature>
<evidence type="ECO:0000256" key="1">
    <source>
        <dbReference type="ARBA" id="ARBA00000707"/>
    </source>
</evidence>
<feature type="region of interest" description="Disordered" evidence="7">
    <location>
        <begin position="208"/>
        <end position="324"/>
    </location>
</feature>
<dbReference type="EnsemblMetazoa" id="PPA11085.1">
    <property type="protein sequence ID" value="PPA11085.1"/>
    <property type="gene ID" value="WBGene00100639"/>
</dbReference>
<dbReference type="InterPro" id="IPR001394">
    <property type="entry name" value="Peptidase_C19_UCH"/>
</dbReference>
<accession>A0A2A6BLW3</accession>
<evidence type="ECO:0000256" key="2">
    <source>
        <dbReference type="ARBA" id="ARBA00012759"/>
    </source>
</evidence>
<dbReference type="PANTHER" id="PTHR43982:SF1">
    <property type="entry name" value="UBIQUITIN CARBOXYL-TERMINAL HYDROLASE 14"/>
    <property type="match status" value="1"/>
</dbReference>
<feature type="compositionally biased region" description="Low complexity" evidence="7">
    <location>
        <begin position="311"/>
        <end position="323"/>
    </location>
</feature>
<keyword evidence="6" id="KW-0788">Thiol protease</keyword>
<evidence type="ECO:0000256" key="6">
    <source>
        <dbReference type="ARBA" id="ARBA00022807"/>
    </source>
</evidence>